<comment type="caution">
    <text evidence="6">The sequence shown here is derived from an EMBL/GenBank/DDBJ whole genome shotgun (WGS) entry which is preliminary data.</text>
</comment>
<protein>
    <recommendedName>
        <fullName evidence="5">Integrin beta epidermal growth factor-like domain-containing protein</fullName>
    </recommendedName>
</protein>
<dbReference type="EMBL" id="VSRR010000475">
    <property type="protein sequence ID" value="MPC16070.1"/>
    <property type="molecule type" value="Genomic_DNA"/>
</dbReference>
<dbReference type="AlphaFoldDB" id="A0A5B7D368"/>
<evidence type="ECO:0000256" key="1">
    <source>
        <dbReference type="ARBA" id="ARBA00022729"/>
    </source>
</evidence>
<name>A0A5B7D368_PORTR</name>
<evidence type="ECO:0000313" key="6">
    <source>
        <dbReference type="EMBL" id="MPC16070.1"/>
    </source>
</evidence>
<reference evidence="6 7" key="1">
    <citation type="submission" date="2019-05" db="EMBL/GenBank/DDBJ databases">
        <title>Another draft genome of Portunus trituberculatus and its Hox gene families provides insights of decapod evolution.</title>
        <authorList>
            <person name="Jeong J.-H."/>
            <person name="Song I."/>
            <person name="Kim S."/>
            <person name="Choi T."/>
            <person name="Kim D."/>
            <person name="Ryu S."/>
            <person name="Kim W."/>
        </authorList>
    </citation>
    <scope>NUCLEOTIDE SEQUENCE [LARGE SCALE GENOMIC DNA]</scope>
    <source>
        <tissue evidence="6">Muscle</tissue>
    </source>
</reference>
<dbReference type="Proteomes" id="UP000324222">
    <property type="component" value="Unassembled WGS sequence"/>
</dbReference>
<dbReference type="Pfam" id="PF23105">
    <property type="entry name" value="EGF_integrin"/>
    <property type="match status" value="1"/>
</dbReference>
<evidence type="ECO:0000256" key="4">
    <source>
        <dbReference type="SAM" id="SignalP"/>
    </source>
</evidence>
<organism evidence="6 7">
    <name type="scientific">Portunus trituberculatus</name>
    <name type="common">Swimming crab</name>
    <name type="synonym">Neptunus trituberculatus</name>
    <dbReference type="NCBI Taxonomy" id="210409"/>
    <lineage>
        <taxon>Eukaryota</taxon>
        <taxon>Metazoa</taxon>
        <taxon>Ecdysozoa</taxon>
        <taxon>Arthropoda</taxon>
        <taxon>Crustacea</taxon>
        <taxon>Multicrustacea</taxon>
        <taxon>Malacostraca</taxon>
        <taxon>Eumalacostraca</taxon>
        <taxon>Eucarida</taxon>
        <taxon>Decapoda</taxon>
        <taxon>Pleocyemata</taxon>
        <taxon>Brachyura</taxon>
        <taxon>Eubrachyura</taxon>
        <taxon>Portunoidea</taxon>
        <taxon>Portunidae</taxon>
        <taxon>Portuninae</taxon>
        <taxon>Portunus</taxon>
    </lineage>
</organism>
<keyword evidence="7" id="KW-1185">Reference proteome</keyword>
<feature type="chain" id="PRO_5023115418" description="Integrin beta epidermal growth factor-like domain-containing protein" evidence="4">
    <location>
        <begin position="24"/>
        <end position="73"/>
    </location>
</feature>
<dbReference type="SUPFAM" id="SSF57196">
    <property type="entry name" value="EGF/Laminin"/>
    <property type="match status" value="1"/>
</dbReference>
<feature type="domain" description="Integrin beta epidermal growth factor-like" evidence="5">
    <location>
        <begin position="40"/>
        <end position="72"/>
    </location>
</feature>
<keyword evidence="3" id="KW-1015">Disulfide bond</keyword>
<proteinExistence type="predicted"/>
<accession>A0A5B7D368</accession>
<dbReference type="PROSITE" id="PS00243">
    <property type="entry name" value="I_EGF_1"/>
    <property type="match status" value="1"/>
</dbReference>
<evidence type="ECO:0000256" key="2">
    <source>
        <dbReference type="ARBA" id="ARBA00022737"/>
    </source>
</evidence>
<evidence type="ECO:0000256" key="3">
    <source>
        <dbReference type="ARBA" id="ARBA00023157"/>
    </source>
</evidence>
<gene>
    <name evidence="6" type="ORF">E2C01_008881</name>
</gene>
<dbReference type="InterPro" id="IPR057243">
    <property type="entry name" value="Integrin_I-EGF_CS"/>
</dbReference>
<dbReference type="Gene3D" id="2.10.25.10">
    <property type="entry name" value="Laminin"/>
    <property type="match status" value="1"/>
</dbReference>
<sequence length="73" mass="7416">MGKGVAMRLTAAALVLVCGLTRAMPESDIPGCSASAYPVNCYAGNNSGAACSGRGTCVCGQCVCNERESHNEM</sequence>
<dbReference type="InterPro" id="IPR057073">
    <property type="entry name" value="EGF_integrin_2"/>
</dbReference>
<evidence type="ECO:0000259" key="5">
    <source>
        <dbReference type="Pfam" id="PF23105"/>
    </source>
</evidence>
<dbReference type="OrthoDB" id="6380472at2759"/>
<keyword evidence="2" id="KW-0677">Repeat</keyword>
<keyword evidence="1 4" id="KW-0732">Signal</keyword>
<evidence type="ECO:0000313" key="7">
    <source>
        <dbReference type="Proteomes" id="UP000324222"/>
    </source>
</evidence>
<feature type="signal peptide" evidence="4">
    <location>
        <begin position="1"/>
        <end position="23"/>
    </location>
</feature>